<evidence type="ECO:0000256" key="3">
    <source>
        <dbReference type="ARBA" id="ARBA00022448"/>
    </source>
</evidence>
<evidence type="ECO:0000313" key="15">
    <source>
        <dbReference type="EMBL" id="KAH7968657.1"/>
    </source>
</evidence>
<keyword evidence="11 12" id="KW-0407">Ion channel</keyword>
<evidence type="ECO:0000313" key="16">
    <source>
        <dbReference type="Proteomes" id="UP000821837"/>
    </source>
</evidence>
<evidence type="ECO:0000256" key="4">
    <source>
        <dbReference type="ARBA" id="ARBA00022461"/>
    </source>
</evidence>
<dbReference type="Proteomes" id="UP000821837">
    <property type="component" value="Unassembled WGS sequence"/>
</dbReference>
<feature type="transmembrane region" description="Helical" evidence="14">
    <location>
        <begin position="93"/>
        <end position="113"/>
    </location>
</feature>
<dbReference type="PANTHER" id="PTHR11690:SF248">
    <property type="entry name" value="PICKPOCKET 17, ISOFORM A"/>
    <property type="match status" value="1"/>
</dbReference>
<protein>
    <recommendedName>
        <fullName evidence="17">Amiloride-sensitive sodium channel</fullName>
    </recommendedName>
</protein>
<evidence type="ECO:0000256" key="10">
    <source>
        <dbReference type="ARBA" id="ARBA00023201"/>
    </source>
</evidence>
<dbReference type="GO" id="GO:0015280">
    <property type="term" value="F:ligand-gated sodium channel activity"/>
    <property type="evidence" value="ECO:0007669"/>
    <property type="project" value="TreeGrafter"/>
</dbReference>
<keyword evidence="10 12" id="KW-0739">Sodium transport</keyword>
<keyword evidence="9 14" id="KW-0472">Membrane</keyword>
<gene>
    <name evidence="15" type="ORF">HPB52_010513</name>
</gene>
<dbReference type="PRINTS" id="PR01078">
    <property type="entry name" value="AMINACHANNEL"/>
</dbReference>
<accession>A0A9D4T3C4</accession>
<sequence length="665" mass="75275">MWVHATELTHPRKTYIYYAAGLPASSILLGCVPDMSAVRRFGDKSMKPHEKMTDDEGDDEQEDSFGTLNRQFAERCTAHGFNRIASTHRLRRMLWVVIVVVAVGGFLYHISFLTSNYFSYPIMTATEEVHAEELHFPAITVCNLNLLRKSTFEDYLKDIAAKAGYPTTGFTTTTSPDGGASRTAHGKTRDMFSPTTKGYSNTNGNSGGSGDEDDSELCYKTVDEFLKSSRTMDLSDMWMNFIATKDQLQKFGHQANDLVVQCTYNARNCFDESHSILRVESYPSPRYGLCQTIRLANESMRKVRKTGPTLGMRLTLNIERSEYLDIISPEFGTRILIHPLGTLPSLERGGITLTPGSKSYISIRMFCQTLCREAALLRTCGCLDELSTSGRVACDLCNVTQARCRTRYLRSYTSSSGGQQCKALCLPECVEVRYDLTTSQSEWPNFRQQAWAIKRWPLLNKRIQDAGIRWQEVLNATDDRIFMDELIAFRNNFMRVHIYIQEMNYLSVRDLPAYPLPQLFADLGGCLGLYIGVSAITIFEFLEHVVLLVIHLCEKYCGCCKKKRTSQRLKAEWTYPPPGEEKAGEYGAGGQQPRKPWSFLIRNREYPVLGRPPSRSPLFRTVYSSSRDYAAPPAGAPTRRPLYLGYTVPQHVDNDGGFFGRRYQT</sequence>
<dbReference type="PANTHER" id="PTHR11690">
    <property type="entry name" value="AMILORIDE-SENSITIVE SODIUM CHANNEL-RELATED"/>
    <property type="match status" value="1"/>
</dbReference>
<keyword evidence="3 12" id="KW-0813">Transport</keyword>
<feature type="region of interest" description="Disordered" evidence="13">
    <location>
        <begin position="171"/>
        <end position="215"/>
    </location>
</feature>
<evidence type="ECO:0000256" key="2">
    <source>
        <dbReference type="ARBA" id="ARBA00007193"/>
    </source>
</evidence>
<feature type="compositionally biased region" description="Low complexity" evidence="13">
    <location>
        <begin position="195"/>
        <end position="204"/>
    </location>
</feature>
<dbReference type="AlphaFoldDB" id="A0A9D4T3C4"/>
<evidence type="ECO:0000256" key="8">
    <source>
        <dbReference type="ARBA" id="ARBA00023065"/>
    </source>
</evidence>
<dbReference type="Gene3D" id="2.60.470.10">
    <property type="entry name" value="Acid-sensing ion channels like domains"/>
    <property type="match status" value="1"/>
</dbReference>
<evidence type="ECO:0000256" key="13">
    <source>
        <dbReference type="SAM" id="MobiDB-lite"/>
    </source>
</evidence>
<keyword evidence="8 12" id="KW-0406">Ion transport</keyword>
<feature type="transmembrane region" description="Helical" evidence="14">
    <location>
        <begin position="15"/>
        <end position="38"/>
    </location>
</feature>
<keyword evidence="16" id="KW-1185">Reference proteome</keyword>
<comment type="similarity">
    <text evidence="2 12">Belongs to the amiloride-sensitive sodium channel (TC 1.A.6) family.</text>
</comment>
<reference evidence="15" key="2">
    <citation type="submission" date="2021-09" db="EMBL/GenBank/DDBJ databases">
        <authorList>
            <person name="Jia N."/>
            <person name="Wang J."/>
            <person name="Shi W."/>
            <person name="Du L."/>
            <person name="Sun Y."/>
            <person name="Zhan W."/>
            <person name="Jiang J."/>
            <person name="Wang Q."/>
            <person name="Zhang B."/>
            <person name="Ji P."/>
            <person name="Sakyi L.B."/>
            <person name="Cui X."/>
            <person name="Yuan T."/>
            <person name="Jiang B."/>
            <person name="Yang W."/>
            <person name="Lam T.T.-Y."/>
            <person name="Chang Q."/>
            <person name="Ding S."/>
            <person name="Wang X."/>
            <person name="Zhu J."/>
            <person name="Ruan X."/>
            <person name="Zhao L."/>
            <person name="Wei J."/>
            <person name="Que T."/>
            <person name="Du C."/>
            <person name="Cheng J."/>
            <person name="Dai P."/>
            <person name="Han X."/>
            <person name="Huang E."/>
            <person name="Gao Y."/>
            <person name="Liu J."/>
            <person name="Shao H."/>
            <person name="Ye R."/>
            <person name="Li L."/>
            <person name="Wei W."/>
            <person name="Wang X."/>
            <person name="Wang C."/>
            <person name="Huo Q."/>
            <person name="Li W."/>
            <person name="Guo W."/>
            <person name="Chen H."/>
            <person name="Chen S."/>
            <person name="Zhou L."/>
            <person name="Zhou L."/>
            <person name="Ni X."/>
            <person name="Tian J."/>
            <person name="Zhou Y."/>
            <person name="Sheng Y."/>
            <person name="Liu T."/>
            <person name="Pan Y."/>
            <person name="Xia L."/>
            <person name="Li J."/>
            <person name="Zhao F."/>
            <person name="Cao W."/>
        </authorList>
    </citation>
    <scope>NUCLEOTIDE SEQUENCE</scope>
    <source>
        <strain evidence="15">Rsan-2018</strain>
        <tissue evidence="15">Larvae</tissue>
    </source>
</reference>
<dbReference type="Pfam" id="PF00858">
    <property type="entry name" value="ASC"/>
    <property type="match status" value="2"/>
</dbReference>
<name>A0A9D4T3C4_RHISA</name>
<proteinExistence type="inferred from homology"/>
<keyword evidence="7" id="KW-0915">Sodium</keyword>
<organism evidence="15 16">
    <name type="scientific">Rhipicephalus sanguineus</name>
    <name type="common">Brown dog tick</name>
    <name type="synonym">Ixodes sanguineus</name>
    <dbReference type="NCBI Taxonomy" id="34632"/>
    <lineage>
        <taxon>Eukaryota</taxon>
        <taxon>Metazoa</taxon>
        <taxon>Ecdysozoa</taxon>
        <taxon>Arthropoda</taxon>
        <taxon>Chelicerata</taxon>
        <taxon>Arachnida</taxon>
        <taxon>Acari</taxon>
        <taxon>Parasitiformes</taxon>
        <taxon>Ixodida</taxon>
        <taxon>Ixodoidea</taxon>
        <taxon>Ixodidae</taxon>
        <taxon>Rhipicephalinae</taxon>
        <taxon>Rhipicephalus</taxon>
        <taxon>Rhipicephalus</taxon>
    </lineage>
</organism>
<keyword evidence="4 12" id="KW-0894">Sodium channel</keyword>
<comment type="caution">
    <text evidence="15">The sequence shown here is derived from an EMBL/GenBank/DDBJ whole genome shotgun (WGS) entry which is preliminary data.</text>
</comment>
<dbReference type="EMBL" id="JABSTV010001248">
    <property type="protein sequence ID" value="KAH7968657.1"/>
    <property type="molecule type" value="Genomic_DNA"/>
</dbReference>
<evidence type="ECO:0000256" key="12">
    <source>
        <dbReference type="RuleBase" id="RU000679"/>
    </source>
</evidence>
<evidence type="ECO:0000256" key="14">
    <source>
        <dbReference type="SAM" id="Phobius"/>
    </source>
</evidence>
<keyword evidence="6 14" id="KW-1133">Transmembrane helix</keyword>
<evidence type="ECO:0000256" key="6">
    <source>
        <dbReference type="ARBA" id="ARBA00022989"/>
    </source>
</evidence>
<evidence type="ECO:0000256" key="1">
    <source>
        <dbReference type="ARBA" id="ARBA00004141"/>
    </source>
</evidence>
<evidence type="ECO:0000256" key="7">
    <source>
        <dbReference type="ARBA" id="ARBA00023053"/>
    </source>
</evidence>
<evidence type="ECO:0000256" key="9">
    <source>
        <dbReference type="ARBA" id="ARBA00023136"/>
    </source>
</evidence>
<evidence type="ECO:0008006" key="17">
    <source>
        <dbReference type="Google" id="ProtNLM"/>
    </source>
</evidence>
<reference evidence="15" key="1">
    <citation type="journal article" date="2020" name="Cell">
        <title>Large-Scale Comparative Analyses of Tick Genomes Elucidate Their Genetic Diversity and Vector Capacities.</title>
        <authorList>
            <consortium name="Tick Genome and Microbiome Consortium (TIGMIC)"/>
            <person name="Jia N."/>
            <person name="Wang J."/>
            <person name="Shi W."/>
            <person name="Du L."/>
            <person name="Sun Y."/>
            <person name="Zhan W."/>
            <person name="Jiang J.F."/>
            <person name="Wang Q."/>
            <person name="Zhang B."/>
            <person name="Ji P."/>
            <person name="Bell-Sakyi L."/>
            <person name="Cui X.M."/>
            <person name="Yuan T.T."/>
            <person name="Jiang B.G."/>
            <person name="Yang W.F."/>
            <person name="Lam T.T."/>
            <person name="Chang Q.C."/>
            <person name="Ding S.J."/>
            <person name="Wang X.J."/>
            <person name="Zhu J.G."/>
            <person name="Ruan X.D."/>
            <person name="Zhao L."/>
            <person name="Wei J.T."/>
            <person name="Ye R.Z."/>
            <person name="Que T.C."/>
            <person name="Du C.H."/>
            <person name="Zhou Y.H."/>
            <person name="Cheng J.X."/>
            <person name="Dai P.F."/>
            <person name="Guo W.B."/>
            <person name="Han X.H."/>
            <person name="Huang E.J."/>
            <person name="Li L.F."/>
            <person name="Wei W."/>
            <person name="Gao Y.C."/>
            <person name="Liu J.Z."/>
            <person name="Shao H.Z."/>
            <person name="Wang X."/>
            <person name="Wang C.C."/>
            <person name="Yang T.C."/>
            <person name="Huo Q.B."/>
            <person name="Li W."/>
            <person name="Chen H.Y."/>
            <person name="Chen S.E."/>
            <person name="Zhou L.G."/>
            <person name="Ni X.B."/>
            <person name="Tian J.H."/>
            <person name="Sheng Y."/>
            <person name="Liu T."/>
            <person name="Pan Y.S."/>
            <person name="Xia L.Y."/>
            <person name="Li J."/>
            <person name="Zhao F."/>
            <person name="Cao W.C."/>
        </authorList>
    </citation>
    <scope>NUCLEOTIDE SEQUENCE</scope>
    <source>
        <strain evidence="15">Rsan-2018</strain>
    </source>
</reference>
<dbReference type="GO" id="GO:0005886">
    <property type="term" value="C:plasma membrane"/>
    <property type="evidence" value="ECO:0007669"/>
    <property type="project" value="TreeGrafter"/>
</dbReference>
<dbReference type="InterPro" id="IPR001873">
    <property type="entry name" value="ENaC"/>
</dbReference>
<evidence type="ECO:0000256" key="5">
    <source>
        <dbReference type="ARBA" id="ARBA00022692"/>
    </source>
</evidence>
<evidence type="ECO:0000256" key="11">
    <source>
        <dbReference type="ARBA" id="ARBA00023303"/>
    </source>
</evidence>
<comment type="subcellular location">
    <subcellularLocation>
        <location evidence="1">Membrane</location>
        <topology evidence="1">Multi-pass membrane protein</topology>
    </subcellularLocation>
</comment>
<keyword evidence="5 12" id="KW-0812">Transmembrane</keyword>
<dbReference type="VEuPathDB" id="VectorBase:RSAN_045155"/>